<dbReference type="AlphaFoldDB" id="A0A8D8BGB3"/>
<evidence type="ECO:0000313" key="2">
    <source>
        <dbReference type="EMBL" id="CAG6471066.1"/>
    </source>
</evidence>
<dbReference type="EMBL" id="HBUE01066954">
    <property type="protein sequence ID" value="CAG6471063.1"/>
    <property type="molecule type" value="Transcribed_RNA"/>
</dbReference>
<feature type="compositionally biased region" description="Basic and acidic residues" evidence="1">
    <location>
        <begin position="90"/>
        <end position="110"/>
    </location>
</feature>
<protein>
    <submittedName>
        <fullName evidence="2">(northern house mosquito) hypothetical protein</fullName>
    </submittedName>
</protein>
<accession>A0A8D8BGB3</accession>
<name>A0A8D8BGB3_CULPI</name>
<feature type="region of interest" description="Disordered" evidence="1">
    <location>
        <begin position="73"/>
        <end position="128"/>
    </location>
</feature>
<dbReference type="EMBL" id="HBUE01066956">
    <property type="protein sequence ID" value="CAG6471066.1"/>
    <property type="molecule type" value="Transcribed_RNA"/>
</dbReference>
<evidence type="ECO:0000256" key="1">
    <source>
        <dbReference type="SAM" id="MobiDB-lite"/>
    </source>
</evidence>
<proteinExistence type="predicted"/>
<organism evidence="2">
    <name type="scientific">Culex pipiens</name>
    <name type="common">House mosquito</name>
    <dbReference type="NCBI Taxonomy" id="7175"/>
    <lineage>
        <taxon>Eukaryota</taxon>
        <taxon>Metazoa</taxon>
        <taxon>Ecdysozoa</taxon>
        <taxon>Arthropoda</taxon>
        <taxon>Hexapoda</taxon>
        <taxon>Insecta</taxon>
        <taxon>Pterygota</taxon>
        <taxon>Neoptera</taxon>
        <taxon>Endopterygota</taxon>
        <taxon>Diptera</taxon>
        <taxon>Nematocera</taxon>
        <taxon>Culicoidea</taxon>
        <taxon>Culicidae</taxon>
        <taxon>Culicinae</taxon>
        <taxon>Culicini</taxon>
        <taxon>Culex</taxon>
        <taxon>Culex</taxon>
    </lineage>
</organism>
<reference evidence="2" key="1">
    <citation type="submission" date="2021-05" db="EMBL/GenBank/DDBJ databases">
        <authorList>
            <person name="Alioto T."/>
            <person name="Alioto T."/>
            <person name="Gomez Garrido J."/>
        </authorList>
    </citation>
    <scope>NUCLEOTIDE SEQUENCE</scope>
</reference>
<sequence>MLDNNNYNNTDYNYKTDHNGFRVANINNRFLSTTKFSINPYRILYLSNSNQFSFRRRRRLRHEIAAHHLRTGGIHHAGHDQAAPVAERNGAPHEWWRHVHDGQVHSDGHAGPRRRSARNGHDPTQTKA</sequence>